<feature type="non-terminal residue" evidence="2">
    <location>
        <position position="1"/>
    </location>
</feature>
<dbReference type="EMBL" id="GEBQ01019096">
    <property type="protein sequence ID" value="JAT20881.1"/>
    <property type="molecule type" value="Transcribed_RNA"/>
</dbReference>
<dbReference type="GO" id="GO:0071897">
    <property type="term" value="P:DNA biosynthetic process"/>
    <property type="evidence" value="ECO:0007669"/>
    <property type="project" value="UniProtKB-ARBA"/>
</dbReference>
<protein>
    <recommendedName>
        <fullName evidence="1">Reverse transcriptase domain-containing protein</fullName>
    </recommendedName>
</protein>
<accession>A0A1B6LB70</accession>
<sequence length="103" mass="11918">FIATFVVPQGSLFGPALFTIFVNDAIEDLHCDYLLFADNIKLYRNISSEIDLDLLQESLNIIVDEWCARNRMMLNTDKCVCITFHRNKTPFRQDFTINGIALR</sequence>
<evidence type="ECO:0000313" key="2">
    <source>
        <dbReference type="EMBL" id="JAT20881.1"/>
    </source>
</evidence>
<proteinExistence type="predicted"/>
<dbReference type="PANTHER" id="PTHR33332">
    <property type="entry name" value="REVERSE TRANSCRIPTASE DOMAIN-CONTAINING PROTEIN"/>
    <property type="match status" value="1"/>
</dbReference>
<organism evidence="2">
    <name type="scientific">Graphocephala atropunctata</name>
    <dbReference type="NCBI Taxonomy" id="36148"/>
    <lineage>
        <taxon>Eukaryota</taxon>
        <taxon>Metazoa</taxon>
        <taxon>Ecdysozoa</taxon>
        <taxon>Arthropoda</taxon>
        <taxon>Hexapoda</taxon>
        <taxon>Insecta</taxon>
        <taxon>Pterygota</taxon>
        <taxon>Neoptera</taxon>
        <taxon>Paraneoptera</taxon>
        <taxon>Hemiptera</taxon>
        <taxon>Auchenorrhyncha</taxon>
        <taxon>Membracoidea</taxon>
        <taxon>Cicadellidae</taxon>
        <taxon>Cicadellinae</taxon>
        <taxon>Cicadellini</taxon>
        <taxon>Graphocephala</taxon>
    </lineage>
</organism>
<dbReference type="SUPFAM" id="SSF56672">
    <property type="entry name" value="DNA/RNA polymerases"/>
    <property type="match status" value="1"/>
</dbReference>
<name>A0A1B6LB70_9HEMI</name>
<dbReference type="AlphaFoldDB" id="A0A1B6LB70"/>
<feature type="non-terminal residue" evidence="2">
    <location>
        <position position="103"/>
    </location>
</feature>
<dbReference type="InterPro" id="IPR043502">
    <property type="entry name" value="DNA/RNA_pol_sf"/>
</dbReference>
<gene>
    <name evidence="2" type="ORF">g.3958</name>
</gene>
<reference evidence="2" key="1">
    <citation type="submission" date="2015-11" db="EMBL/GenBank/DDBJ databases">
        <title>De novo transcriptome assembly of four potential Pierce s Disease insect vectors from Arizona vineyards.</title>
        <authorList>
            <person name="Tassone E.E."/>
        </authorList>
    </citation>
    <scope>NUCLEOTIDE SEQUENCE</scope>
</reference>
<feature type="domain" description="Reverse transcriptase" evidence="1">
    <location>
        <begin position="5"/>
        <end position="83"/>
    </location>
</feature>
<dbReference type="Pfam" id="PF00078">
    <property type="entry name" value="RVT_1"/>
    <property type="match status" value="1"/>
</dbReference>
<evidence type="ECO:0000259" key="1">
    <source>
        <dbReference type="Pfam" id="PF00078"/>
    </source>
</evidence>
<dbReference type="InterPro" id="IPR000477">
    <property type="entry name" value="RT_dom"/>
</dbReference>